<evidence type="ECO:0000256" key="6">
    <source>
        <dbReference type="ARBA" id="ARBA00022840"/>
    </source>
</evidence>
<organism evidence="12 13">
    <name type="scientific">Coleofasciculus chthonoplastes PCC 7420</name>
    <dbReference type="NCBI Taxonomy" id="118168"/>
    <lineage>
        <taxon>Bacteria</taxon>
        <taxon>Bacillati</taxon>
        <taxon>Cyanobacteriota</taxon>
        <taxon>Cyanophyceae</taxon>
        <taxon>Coleofasciculales</taxon>
        <taxon>Coleofasciculaceae</taxon>
        <taxon>Coleofasciculus</taxon>
    </lineage>
</organism>
<evidence type="ECO:0000259" key="10">
    <source>
        <dbReference type="PROSITE" id="PS50893"/>
    </source>
</evidence>
<dbReference type="AlphaFoldDB" id="B4VTG1"/>
<reference evidence="12 13" key="1">
    <citation type="submission" date="2008-07" db="EMBL/GenBank/DDBJ databases">
        <authorList>
            <person name="Tandeau de Marsac N."/>
            <person name="Ferriera S."/>
            <person name="Johnson J."/>
            <person name="Kravitz S."/>
            <person name="Beeson K."/>
            <person name="Sutton G."/>
            <person name="Rogers Y.-H."/>
            <person name="Friedman R."/>
            <person name="Frazier M."/>
            <person name="Venter J.C."/>
        </authorList>
    </citation>
    <scope>NUCLEOTIDE SEQUENCE [LARGE SCALE GENOMIC DNA]</scope>
    <source>
        <strain evidence="12 13">PCC 7420</strain>
    </source>
</reference>
<comment type="subcellular location">
    <subcellularLocation>
        <location evidence="1">Cell membrane</location>
        <topology evidence="1">Multi-pass membrane protein</topology>
    </subcellularLocation>
</comment>
<dbReference type="Proteomes" id="UP000003835">
    <property type="component" value="Unassembled WGS sequence"/>
</dbReference>
<dbReference type="GO" id="GO:0034040">
    <property type="term" value="F:ATPase-coupled lipid transmembrane transporter activity"/>
    <property type="evidence" value="ECO:0007669"/>
    <property type="project" value="TreeGrafter"/>
</dbReference>
<accession>B4VTG1</accession>
<dbReference type="SMART" id="SM00382">
    <property type="entry name" value="AAA"/>
    <property type="match status" value="1"/>
</dbReference>
<dbReference type="Gene3D" id="3.40.50.300">
    <property type="entry name" value="P-loop containing nucleotide triphosphate hydrolases"/>
    <property type="match status" value="1"/>
</dbReference>
<dbReference type="STRING" id="118168.MC7420_6032"/>
<name>B4VTG1_9CYAN</name>
<dbReference type="InterPro" id="IPR027417">
    <property type="entry name" value="P-loop_NTPase"/>
</dbReference>
<evidence type="ECO:0000256" key="8">
    <source>
        <dbReference type="ARBA" id="ARBA00023136"/>
    </source>
</evidence>
<dbReference type="InterPro" id="IPR011527">
    <property type="entry name" value="ABC1_TM_dom"/>
</dbReference>
<keyword evidence="4 9" id="KW-0812">Transmembrane</keyword>
<sequence>MAIKPESINQSSRLSQIYHLSGTDSIQSFILILGLFVAILFYVKLILSWCIQRYIYKFSYHQLKKLRLRLMNAYLSAPFTFYLKANTANLLHNSFHEVNNFCNDIMISLLKLISEFFIIIFIVILLAYTDAIATATITILLLLTLLFYNRFRKKLVYFGREASQSRASAIRVLNHALGGFKETRIIGCENYFQEQMDEQAQRYSYVISSYNTLQLLPRLLMEGIFITFIIGFTSLFILLNDSENLTSVLSIFVVASIRLIPSFSQFMTVMGKLRNSSYTLNRLYLELKAIEQLCASNHSFLSKSNSLSASNLANNQAMHFARQIVLDQVTYRYPGTDTPALHEISLSLKKGKSIAFIGKSGSGKTTLADVILGLLMPESGDIRVDDQSIYVNLRSWQNLVGYIPQSIFLIDDTLERNIAFGVPDHLIDPKRLDNSIKAAQLEELVKQLPDGIKTTLGERGVRLSGGQRQRVGIARTLYHEREILVMDEATSALDSETETLVTEAIKSLSGTKTMIIIAHRLSTIEHCDWVYVLEQGRIVKSGTYQDVVVEEQMLHGSDSHSA</sequence>
<evidence type="ECO:0000313" key="13">
    <source>
        <dbReference type="Proteomes" id="UP000003835"/>
    </source>
</evidence>
<proteinExistence type="predicted"/>
<dbReference type="GO" id="GO:0005886">
    <property type="term" value="C:plasma membrane"/>
    <property type="evidence" value="ECO:0007669"/>
    <property type="project" value="UniProtKB-SubCell"/>
</dbReference>
<dbReference type="Pfam" id="PF00005">
    <property type="entry name" value="ABC_tran"/>
    <property type="match status" value="1"/>
</dbReference>
<dbReference type="PANTHER" id="PTHR24221">
    <property type="entry name" value="ATP-BINDING CASSETTE SUB-FAMILY B"/>
    <property type="match status" value="1"/>
</dbReference>
<keyword evidence="6 12" id="KW-0067">ATP-binding</keyword>
<keyword evidence="5" id="KW-0547">Nucleotide-binding</keyword>
<dbReference type="InterPro" id="IPR039421">
    <property type="entry name" value="Type_1_exporter"/>
</dbReference>
<dbReference type="SUPFAM" id="SSF90123">
    <property type="entry name" value="ABC transporter transmembrane region"/>
    <property type="match status" value="1"/>
</dbReference>
<evidence type="ECO:0000256" key="3">
    <source>
        <dbReference type="ARBA" id="ARBA00022475"/>
    </source>
</evidence>
<dbReference type="SUPFAM" id="SSF52540">
    <property type="entry name" value="P-loop containing nucleoside triphosphate hydrolases"/>
    <property type="match status" value="1"/>
</dbReference>
<evidence type="ECO:0000313" key="12">
    <source>
        <dbReference type="EMBL" id="EDX74554.1"/>
    </source>
</evidence>
<keyword evidence="3" id="KW-1003">Cell membrane</keyword>
<evidence type="ECO:0000256" key="4">
    <source>
        <dbReference type="ARBA" id="ARBA00022692"/>
    </source>
</evidence>
<evidence type="ECO:0000259" key="11">
    <source>
        <dbReference type="PROSITE" id="PS50929"/>
    </source>
</evidence>
<keyword evidence="7 9" id="KW-1133">Transmembrane helix</keyword>
<dbReference type="FunFam" id="3.40.50.300:FF:000854">
    <property type="entry name" value="Multidrug ABC transporter ATP-binding protein"/>
    <property type="match status" value="1"/>
</dbReference>
<feature type="domain" description="ABC transmembrane type-1" evidence="11">
    <location>
        <begin position="14"/>
        <end position="275"/>
    </location>
</feature>
<dbReference type="PROSITE" id="PS50893">
    <property type="entry name" value="ABC_TRANSPORTER_2"/>
    <property type="match status" value="1"/>
</dbReference>
<dbReference type="PROSITE" id="PS50929">
    <property type="entry name" value="ABC_TM1F"/>
    <property type="match status" value="1"/>
</dbReference>
<dbReference type="PROSITE" id="PS00211">
    <property type="entry name" value="ABC_TRANSPORTER_1"/>
    <property type="match status" value="1"/>
</dbReference>
<dbReference type="Pfam" id="PF00664">
    <property type="entry name" value="ABC_membrane"/>
    <property type="match status" value="1"/>
</dbReference>
<dbReference type="HOGENOM" id="CLU_000604_84_3_3"/>
<keyword evidence="8 9" id="KW-0472">Membrane</keyword>
<keyword evidence="13" id="KW-1185">Reference proteome</keyword>
<feature type="transmembrane region" description="Helical" evidence="9">
    <location>
        <begin position="26"/>
        <end position="47"/>
    </location>
</feature>
<dbReference type="InterPro" id="IPR036640">
    <property type="entry name" value="ABC1_TM_sf"/>
</dbReference>
<gene>
    <name evidence="12" type="ORF">MC7420_6032</name>
</gene>
<feature type="domain" description="ABC transporter" evidence="10">
    <location>
        <begin position="324"/>
        <end position="560"/>
    </location>
</feature>
<dbReference type="GO" id="GO:0016887">
    <property type="term" value="F:ATP hydrolysis activity"/>
    <property type="evidence" value="ECO:0007669"/>
    <property type="project" value="InterPro"/>
</dbReference>
<dbReference type="EMBL" id="DS989852">
    <property type="protein sequence ID" value="EDX74554.1"/>
    <property type="molecule type" value="Genomic_DNA"/>
</dbReference>
<dbReference type="eggNOG" id="COG1132">
    <property type="taxonomic scope" value="Bacteria"/>
</dbReference>
<protein>
    <submittedName>
        <fullName evidence="12">ABC transporter, ATP-binding protein</fullName>
    </submittedName>
</protein>
<feature type="transmembrane region" description="Helical" evidence="9">
    <location>
        <begin position="219"/>
        <end position="239"/>
    </location>
</feature>
<keyword evidence="2" id="KW-0813">Transport</keyword>
<dbReference type="PANTHER" id="PTHR24221:SF654">
    <property type="entry name" value="ATP-BINDING CASSETTE SUB-FAMILY B MEMBER 6"/>
    <property type="match status" value="1"/>
</dbReference>
<dbReference type="Gene3D" id="1.20.1560.10">
    <property type="entry name" value="ABC transporter type 1, transmembrane domain"/>
    <property type="match status" value="1"/>
</dbReference>
<feature type="transmembrane region" description="Helical" evidence="9">
    <location>
        <begin position="116"/>
        <end position="148"/>
    </location>
</feature>
<dbReference type="InterPro" id="IPR017871">
    <property type="entry name" value="ABC_transporter-like_CS"/>
</dbReference>
<evidence type="ECO:0000256" key="1">
    <source>
        <dbReference type="ARBA" id="ARBA00004651"/>
    </source>
</evidence>
<dbReference type="GO" id="GO:0005524">
    <property type="term" value="F:ATP binding"/>
    <property type="evidence" value="ECO:0007669"/>
    <property type="project" value="UniProtKB-KW"/>
</dbReference>
<evidence type="ECO:0000256" key="7">
    <source>
        <dbReference type="ARBA" id="ARBA00022989"/>
    </source>
</evidence>
<evidence type="ECO:0000256" key="2">
    <source>
        <dbReference type="ARBA" id="ARBA00022448"/>
    </source>
</evidence>
<evidence type="ECO:0000256" key="9">
    <source>
        <dbReference type="SAM" id="Phobius"/>
    </source>
</evidence>
<dbReference type="InterPro" id="IPR003593">
    <property type="entry name" value="AAA+_ATPase"/>
</dbReference>
<dbReference type="GO" id="GO:0140359">
    <property type="term" value="F:ABC-type transporter activity"/>
    <property type="evidence" value="ECO:0007669"/>
    <property type="project" value="InterPro"/>
</dbReference>
<dbReference type="InterPro" id="IPR003439">
    <property type="entry name" value="ABC_transporter-like_ATP-bd"/>
</dbReference>
<evidence type="ECO:0000256" key="5">
    <source>
        <dbReference type="ARBA" id="ARBA00022741"/>
    </source>
</evidence>